<dbReference type="InterPro" id="IPR017871">
    <property type="entry name" value="ABC_transporter-like_CS"/>
</dbReference>
<dbReference type="Pfam" id="PF00005">
    <property type="entry name" value="ABC_tran"/>
    <property type="match status" value="1"/>
</dbReference>
<dbReference type="EMBL" id="UINC01031701">
    <property type="protein sequence ID" value="SVB18165.1"/>
    <property type="molecule type" value="Genomic_DNA"/>
</dbReference>
<dbReference type="Gene3D" id="3.40.50.300">
    <property type="entry name" value="P-loop containing nucleotide triphosphate hydrolases"/>
    <property type="match status" value="1"/>
</dbReference>
<dbReference type="GO" id="GO:0005524">
    <property type="term" value="F:ATP binding"/>
    <property type="evidence" value="ECO:0007669"/>
    <property type="project" value="UniProtKB-KW"/>
</dbReference>
<dbReference type="SUPFAM" id="SSF52540">
    <property type="entry name" value="P-loop containing nucleoside triphosphate hydrolases"/>
    <property type="match status" value="1"/>
</dbReference>
<dbReference type="InterPro" id="IPR003439">
    <property type="entry name" value="ABC_transporter-like_ATP-bd"/>
</dbReference>
<proteinExistence type="predicted"/>
<keyword evidence="3" id="KW-0067">ATP-binding</keyword>
<feature type="non-terminal residue" evidence="5">
    <location>
        <position position="1"/>
    </location>
</feature>
<evidence type="ECO:0000256" key="3">
    <source>
        <dbReference type="ARBA" id="ARBA00022840"/>
    </source>
</evidence>
<protein>
    <recommendedName>
        <fullName evidence="4">ABC transporter domain-containing protein</fullName>
    </recommendedName>
</protein>
<gene>
    <name evidence="5" type="ORF">METZ01_LOCUS171019</name>
</gene>
<feature type="domain" description="ABC transporter" evidence="4">
    <location>
        <begin position="11"/>
        <end position="238"/>
    </location>
</feature>
<dbReference type="PROSITE" id="PS00211">
    <property type="entry name" value="ABC_TRANSPORTER_1"/>
    <property type="match status" value="1"/>
</dbReference>
<accession>A0A382BWI3</accession>
<dbReference type="AlphaFoldDB" id="A0A382BWI3"/>
<evidence type="ECO:0000313" key="5">
    <source>
        <dbReference type="EMBL" id="SVB18165.1"/>
    </source>
</evidence>
<keyword evidence="1" id="KW-0813">Transport</keyword>
<evidence type="ECO:0000259" key="4">
    <source>
        <dbReference type="PROSITE" id="PS50893"/>
    </source>
</evidence>
<reference evidence="5" key="1">
    <citation type="submission" date="2018-05" db="EMBL/GenBank/DDBJ databases">
        <authorList>
            <person name="Lanie J.A."/>
            <person name="Ng W.-L."/>
            <person name="Kazmierczak K.M."/>
            <person name="Andrzejewski T.M."/>
            <person name="Davidsen T.M."/>
            <person name="Wayne K.J."/>
            <person name="Tettelin H."/>
            <person name="Glass J.I."/>
            <person name="Rusch D."/>
            <person name="Podicherti R."/>
            <person name="Tsui H.-C.T."/>
            <person name="Winkler M.E."/>
        </authorList>
    </citation>
    <scope>NUCLEOTIDE SEQUENCE</scope>
</reference>
<dbReference type="PANTHER" id="PTHR42734">
    <property type="entry name" value="METAL TRANSPORT SYSTEM ATP-BINDING PROTEIN TM_0124-RELATED"/>
    <property type="match status" value="1"/>
</dbReference>
<dbReference type="SMART" id="SM00382">
    <property type="entry name" value="AAA"/>
    <property type="match status" value="1"/>
</dbReference>
<dbReference type="PROSITE" id="PS50893">
    <property type="entry name" value="ABC_TRANSPORTER_2"/>
    <property type="match status" value="1"/>
</dbReference>
<dbReference type="InterPro" id="IPR050153">
    <property type="entry name" value="Metal_Ion_Import_ABC"/>
</dbReference>
<sequence>SVQASDSSFVIEMKNVRVSYQDKVILENFDWNVKKGENWKILGPNGAGKSTLLSLISGDHLQAYSNQIKIFGQPRGKGESIWELKQQIGMVTNELQLAYQQPVNVFKVILSGFYDSIGLYQPASEGQKQTGKYWLYMLGLEALAERDFLKLSYGQQRMILIARAMVKSPPLLILDEPCQGLDPFNRNEMLDIIDKIGSETETQLLYVTHSPEDRLGCLDFELSFVKNEKGSYFTRKTSLNH</sequence>
<dbReference type="InterPro" id="IPR003593">
    <property type="entry name" value="AAA+_ATPase"/>
</dbReference>
<evidence type="ECO:0000256" key="2">
    <source>
        <dbReference type="ARBA" id="ARBA00022741"/>
    </source>
</evidence>
<keyword evidence="2" id="KW-0547">Nucleotide-binding</keyword>
<dbReference type="InterPro" id="IPR027417">
    <property type="entry name" value="P-loop_NTPase"/>
</dbReference>
<name>A0A382BWI3_9ZZZZ</name>
<dbReference type="GO" id="GO:0016887">
    <property type="term" value="F:ATP hydrolysis activity"/>
    <property type="evidence" value="ECO:0007669"/>
    <property type="project" value="InterPro"/>
</dbReference>
<evidence type="ECO:0000256" key="1">
    <source>
        <dbReference type="ARBA" id="ARBA00022448"/>
    </source>
</evidence>
<organism evidence="5">
    <name type="scientific">marine metagenome</name>
    <dbReference type="NCBI Taxonomy" id="408172"/>
    <lineage>
        <taxon>unclassified sequences</taxon>
        <taxon>metagenomes</taxon>
        <taxon>ecological metagenomes</taxon>
    </lineage>
</organism>